<dbReference type="RefSeq" id="WP_185112785.1">
    <property type="nucleotide sequence ID" value="NZ_JACHMI010000001.1"/>
</dbReference>
<sequence length="120" mass="11955">MRKRVLVWGGAAVAVVAAAALIVYFVRVGLDDADKLASVIALFVTAAGLGVAIHGLRGREHAEPQPGGVTASGAGSVAVGGDNSGIISTGDGTTNIHMSAEASGQGRVYQAGGDQTIDER</sequence>
<proteinExistence type="predicted"/>
<dbReference type="Proteomes" id="UP000565579">
    <property type="component" value="Unassembled WGS sequence"/>
</dbReference>
<feature type="transmembrane region" description="Helical" evidence="1">
    <location>
        <begin position="36"/>
        <end position="56"/>
    </location>
</feature>
<keyword evidence="1" id="KW-0472">Membrane</keyword>
<evidence type="ECO:0000256" key="1">
    <source>
        <dbReference type="SAM" id="Phobius"/>
    </source>
</evidence>
<accession>A0A7X0U4X6</accession>
<dbReference type="AlphaFoldDB" id="A0A7X0U4X6"/>
<keyword evidence="3" id="KW-1185">Reference proteome</keyword>
<organism evidence="2 3">
    <name type="scientific">Nonomuraea rubra</name>
    <dbReference type="NCBI Taxonomy" id="46180"/>
    <lineage>
        <taxon>Bacteria</taxon>
        <taxon>Bacillati</taxon>
        <taxon>Actinomycetota</taxon>
        <taxon>Actinomycetes</taxon>
        <taxon>Streptosporangiales</taxon>
        <taxon>Streptosporangiaceae</taxon>
        <taxon>Nonomuraea</taxon>
    </lineage>
</organism>
<reference evidence="2 3" key="1">
    <citation type="submission" date="2020-08" db="EMBL/GenBank/DDBJ databases">
        <title>Sequencing the genomes of 1000 actinobacteria strains.</title>
        <authorList>
            <person name="Klenk H.-P."/>
        </authorList>
    </citation>
    <scope>NUCLEOTIDE SEQUENCE [LARGE SCALE GENOMIC DNA]</scope>
    <source>
        <strain evidence="2 3">DSM 43768</strain>
    </source>
</reference>
<gene>
    <name evidence="2" type="ORF">HD593_009735</name>
</gene>
<dbReference type="EMBL" id="JACHMI010000001">
    <property type="protein sequence ID" value="MBB6554940.1"/>
    <property type="molecule type" value="Genomic_DNA"/>
</dbReference>
<protein>
    <submittedName>
        <fullName evidence="2">Uncharacterized protein</fullName>
    </submittedName>
</protein>
<keyword evidence="1" id="KW-1133">Transmembrane helix</keyword>
<keyword evidence="1" id="KW-0812">Transmembrane</keyword>
<comment type="caution">
    <text evidence="2">The sequence shown here is derived from an EMBL/GenBank/DDBJ whole genome shotgun (WGS) entry which is preliminary data.</text>
</comment>
<name>A0A7X0U4X6_9ACTN</name>
<evidence type="ECO:0000313" key="3">
    <source>
        <dbReference type="Proteomes" id="UP000565579"/>
    </source>
</evidence>
<evidence type="ECO:0000313" key="2">
    <source>
        <dbReference type="EMBL" id="MBB6554940.1"/>
    </source>
</evidence>